<evidence type="ECO:0000256" key="3">
    <source>
        <dbReference type="PIRSR" id="PIRSR601613-1"/>
    </source>
</evidence>
<dbReference type="InterPro" id="IPR002937">
    <property type="entry name" value="Amino_oxidase"/>
</dbReference>
<evidence type="ECO:0000259" key="5">
    <source>
        <dbReference type="Pfam" id="PF01593"/>
    </source>
</evidence>
<comment type="caution">
    <text evidence="6">The sequence shown here is derived from an EMBL/GenBank/DDBJ whole genome shotgun (WGS) entry which is preliminary data.</text>
</comment>
<dbReference type="InterPro" id="IPR001613">
    <property type="entry name" value="Flavin_amine_oxidase"/>
</dbReference>
<organism evidence="6 7">
    <name type="scientific">Streptomyces gardneri</name>
    <dbReference type="NCBI Taxonomy" id="66892"/>
    <lineage>
        <taxon>Bacteria</taxon>
        <taxon>Bacillati</taxon>
        <taxon>Actinomycetota</taxon>
        <taxon>Actinomycetes</taxon>
        <taxon>Kitasatosporales</taxon>
        <taxon>Streptomycetaceae</taxon>
        <taxon>Streptomyces</taxon>
    </lineage>
</organism>
<name>A0A4Y3RVG7_9ACTN</name>
<feature type="binding site" evidence="3">
    <location>
        <begin position="95"/>
        <end position="96"/>
    </location>
    <ligand>
        <name>FAD</name>
        <dbReference type="ChEBI" id="CHEBI:57692"/>
    </ligand>
</feature>
<feature type="region of interest" description="Disordered" evidence="4">
    <location>
        <begin position="1"/>
        <end position="20"/>
    </location>
</feature>
<dbReference type="Proteomes" id="UP000315226">
    <property type="component" value="Unassembled WGS sequence"/>
</dbReference>
<protein>
    <submittedName>
        <fullName evidence="6">Monoamine oxidase</fullName>
    </submittedName>
</protein>
<dbReference type="GO" id="GO:0016491">
    <property type="term" value="F:oxidoreductase activity"/>
    <property type="evidence" value="ECO:0007669"/>
    <property type="project" value="UniProtKB-KW"/>
</dbReference>
<keyword evidence="7" id="KW-1185">Reference proteome</keyword>
<feature type="binding site" evidence="3">
    <location>
        <position position="392"/>
    </location>
    <ligand>
        <name>substrate</name>
    </ligand>
</feature>
<dbReference type="SUPFAM" id="SSF51905">
    <property type="entry name" value="FAD/NAD(P)-binding domain"/>
    <property type="match status" value="1"/>
</dbReference>
<evidence type="ECO:0000256" key="4">
    <source>
        <dbReference type="SAM" id="MobiDB-lite"/>
    </source>
</evidence>
<comment type="cofactor">
    <cofactor evidence="1">
        <name>FAD</name>
        <dbReference type="ChEBI" id="CHEBI:57692"/>
    </cofactor>
</comment>
<proteinExistence type="predicted"/>
<dbReference type="InterPro" id="IPR036188">
    <property type="entry name" value="FAD/NAD-bd_sf"/>
</dbReference>
<dbReference type="PANTHER" id="PTHR10742:SF410">
    <property type="entry name" value="LYSINE-SPECIFIC HISTONE DEMETHYLASE 2"/>
    <property type="match status" value="1"/>
</dbReference>
<dbReference type="InterPro" id="IPR050281">
    <property type="entry name" value="Flavin_monoamine_oxidase"/>
</dbReference>
<dbReference type="Gene3D" id="3.50.50.60">
    <property type="entry name" value="FAD/NAD(P)-binding domain"/>
    <property type="match status" value="2"/>
</dbReference>
<dbReference type="PRINTS" id="PR00757">
    <property type="entry name" value="AMINEOXDASEF"/>
</dbReference>
<gene>
    <name evidence="6" type="ORF">SGA01_73110</name>
</gene>
<dbReference type="Pfam" id="PF01593">
    <property type="entry name" value="Amino_oxidase"/>
    <property type="match status" value="1"/>
</dbReference>
<evidence type="ECO:0000313" key="7">
    <source>
        <dbReference type="Proteomes" id="UP000315226"/>
    </source>
</evidence>
<reference evidence="6 7" key="1">
    <citation type="submission" date="2019-06" db="EMBL/GenBank/DDBJ databases">
        <title>Whole genome shotgun sequence of Streptomyces gardneri NBRC 12865.</title>
        <authorList>
            <person name="Hosoyama A."/>
            <person name="Uohara A."/>
            <person name="Ohji S."/>
            <person name="Ichikawa N."/>
        </authorList>
    </citation>
    <scope>NUCLEOTIDE SEQUENCE [LARGE SCALE GENOMIC DNA]</scope>
    <source>
        <strain evidence="6 7">NBRC 12865</strain>
    </source>
</reference>
<keyword evidence="2" id="KW-0560">Oxidoreductase</keyword>
<feature type="domain" description="Amine oxidase" evidence="5">
    <location>
        <begin position="75"/>
        <end position="488"/>
    </location>
</feature>
<evidence type="ECO:0000313" key="6">
    <source>
        <dbReference type="EMBL" id="GEB61706.1"/>
    </source>
</evidence>
<accession>A0A4Y3RVG7</accession>
<sequence>MQNIEENIVNTDRTPPRSVAHRPVGRRTALKATGLAAVAASAGSLAFGGTAHAGPVQVTEEARREYDVIVVGAGFAGAAAARELRSRGLQVLVLEARNRVGGRVYTDSYLGRKIELGGQWIHPAQTFAVEELNRYNIPLVTEIQPEVAIYPTASGPTTFAPDVVFGRLGEMLAQLFEGSRQYFERPRDPLFRADLLRSVDPLSLHDRISQLNLSAQDAGWLSSQVAGFAGGSSRDGALTSLAQWWAHTGWNADGWFSLMSQRVGLNGMSGLVRAMLYEEPLTIKLGTPVTAIADTGSGVSVVTANRGTFRASHVVVAVPTNVWKDITFAPGLPKVHADAAVEGIGVRRTVKLWMQVKGVSPLTLCQGYEGQRIESLFPTAKLSDGSHLMIGFAFDPTFDPTSLSQVQAAVREYLPTAQVVSVRSHDWGTDPYARGAQALRRPGQLLRQLPDIQRPYGRIAFAGGDLASVWNGFVDGAIESGRAAAQVVAPRALASQRVKA</sequence>
<dbReference type="EMBL" id="BJMN01000064">
    <property type="protein sequence ID" value="GEB61706.1"/>
    <property type="molecule type" value="Genomic_DNA"/>
</dbReference>
<dbReference type="Gene3D" id="3.90.660.10">
    <property type="match status" value="2"/>
</dbReference>
<dbReference type="InterPro" id="IPR006311">
    <property type="entry name" value="TAT_signal"/>
</dbReference>
<dbReference type="PANTHER" id="PTHR10742">
    <property type="entry name" value="FLAVIN MONOAMINE OXIDASE"/>
    <property type="match status" value="1"/>
</dbReference>
<feature type="binding site" evidence="3">
    <location>
        <position position="289"/>
    </location>
    <ligand>
        <name>FAD</name>
        <dbReference type="ChEBI" id="CHEBI:57692"/>
    </ligand>
</feature>
<feature type="binding site" evidence="3">
    <location>
        <position position="247"/>
    </location>
    <ligand>
        <name>substrate</name>
    </ligand>
</feature>
<dbReference type="AlphaFoldDB" id="A0A4Y3RVG7"/>
<feature type="compositionally biased region" description="Polar residues" evidence="4">
    <location>
        <begin position="1"/>
        <end position="13"/>
    </location>
</feature>
<evidence type="ECO:0000256" key="1">
    <source>
        <dbReference type="ARBA" id="ARBA00001974"/>
    </source>
</evidence>
<dbReference type="PROSITE" id="PS51318">
    <property type="entry name" value="TAT"/>
    <property type="match status" value="1"/>
</dbReference>
<evidence type="ECO:0000256" key="2">
    <source>
        <dbReference type="ARBA" id="ARBA00023002"/>
    </source>
</evidence>